<protein>
    <submittedName>
        <fullName evidence="1">Uncharacterized protein</fullName>
    </submittedName>
</protein>
<dbReference type="AlphaFoldDB" id="A0A6S7FK52"/>
<dbReference type="OrthoDB" id="10422659at2759"/>
<evidence type="ECO:0000313" key="2">
    <source>
        <dbReference type="Proteomes" id="UP001152795"/>
    </source>
</evidence>
<dbReference type="Proteomes" id="UP001152795">
    <property type="component" value="Unassembled WGS sequence"/>
</dbReference>
<keyword evidence="2" id="KW-1185">Reference proteome</keyword>
<dbReference type="EMBL" id="CACRXK020000259">
    <property type="protein sequence ID" value="CAB3980124.1"/>
    <property type="molecule type" value="Genomic_DNA"/>
</dbReference>
<accession>A0A6S7FK52</accession>
<proteinExistence type="predicted"/>
<name>A0A6S7FK52_PARCT</name>
<gene>
    <name evidence="1" type="ORF">PACLA_8A031357</name>
</gene>
<evidence type="ECO:0000313" key="1">
    <source>
        <dbReference type="EMBL" id="CAB3980124.1"/>
    </source>
</evidence>
<sequence>MNAIDVLLKILIFFVAIQSHSSKSESSLESQKYFKKIKDHGDSLALEDIISSHIVHSDIECSLKCLEEQSCVGYNYRATPKKINCQISRNTTLEGDTESLVNGEWMFSQDLETLPTYSIVSNNEWTLIARFSNHDSKQWITDGSFWYDRDSPYGDANNPASNTDMISAAFWELKGNEIKITRSDDSSHTALLRTTSNCLQGRLIGILILSGSVFELTQWIIIAGIK</sequence>
<reference evidence="1" key="1">
    <citation type="submission" date="2020-04" db="EMBL/GenBank/DDBJ databases">
        <authorList>
            <person name="Alioto T."/>
            <person name="Alioto T."/>
            <person name="Gomez Garrido J."/>
        </authorList>
    </citation>
    <scope>NUCLEOTIDE SEQUENCE</scope>
    <source>
        <strain evidence="1">A484AB</strain>
    </source>
</reference>
<comment type="caution">
    <text evidence="1">The sequence shown here is derived from an EMBL/GenBank/DDBJ whole genome shotgun (WGS) entry which is preliminary data.</text>
</comment>
<organism evidence="1 2">
    <name type="scientific">Paramuricea clavata</name>
    <name type="common">Red gorgonian</name>
    <name type="synonym">Violescent sea-whip</name>
    <dbReference type="NCBI Taxonomy" id="317549"/>
    <lineage>
        <taxon>Eukaryota</taxon>
        <taxon>Metazoa</taxon>
        <taxon>Cnidaria</taxon>
        <taxon>Anthozoa</taxon>
        <taxon>Octocorallia</taxon>
        <taxon>Malacalcyonacea</taxon>
        <taxon>Plexauridae</taxon>
        <taxon>Paramuricea</taxon>
    </lineage>
</organism>